<sequence length="72" mass="8094">MLSSKGCPLLFGLGRRLPDHACGPTLSKRLVSYRNAFPRSLFLFQKLKVALTSPENIVDLARQRVLFDTGFK</sequence>
<name>A0A149U4P4_9PROT</name>
<evidence type="ECO:0000313" key="1">
    <source>
        <dbReference type="EMBL" id="KXV60330.1"/>
    </source>
</evidence>
<dbReference type="AlphaFoldDB" id="A0A149U4P4"/>
<proteinExistence type="predicted"/>
<gene>
    <name evidence="1" type="ORF">AD948_05610</name>
</gene>
<evidence type="ECO:0000313" key="2">
    <source>
        <dbReference type="Proteomes" id="UP000075360"/>
    </source>
</evidence>
<dbReference type="EMBL" id="LHZU01000116">
    <property type="protein sequence ID" value="KXV60330.1"/>
    <property type="molecule type" value="Genomic_DNA"/>
</dbReference>
<dbReference type="Proteomes" id="UP000075360">
    <property type="component" value="Unassembled WGS sequence"/>
</dbReference>
<reference evidence="1 2" key="1">
    <citation type="submission" date="2015-06" db="EMBL/GenBank/DDBJ databases">
        <title>Improved classification and identification of acetic acid bacteria using matrix-assisted laser desorption/ionization time-of-flight mass spectrometry; Gluconobacter nephelii and Gluconobacter uchimurae are later heterotypic synonyms of Gluconobacter japonicus and Gluconobacter oxydans, respectively.</title>
        <authorList>
            <person name="Li L."/>
            <person name="Cleenwerck I."/>
            <person name="De Vuyst L."/>
            <person name="Vandamme P."/>
        </authorList>
    </citation>
    <scope>NUCLEOTIDE SEQUENCE [LARGE SCALE GENOMIC DNA]</scope>
    <source>
        <strain evidence="1 2">LMG 23690</strain>
    </source>
</reference>
<comment type="caution">
    <text evidence="1">The sequence shown here is derived from an EMBL/GenBank/DDBJ whole genome shotgun (WGS) entry which is preliminary data.</text>
</comment>
<protein>
    <submittedName>
        <fullName evidence="1">Uncharacterized protein</fullName>
    </submittedName>
</protein>
<dbReference type="PATRIC" id="fig|446692.4.peg.3082"/>
<accession>A0A149U4P4</accession>
<organism evidence="1 2">
    <name type="scientific">Acetobacter senegalensis</name>
    <dbReference type="NCBI Taxonomy" id="446692"/>
    <lineage>
        <taxon>Bacteria</taxon>
        <taxon>Pseudomonadati</taxon>
        <taxon>Pseudomonadota</taxon>
        <taxon>Alphaproteobacteria</taxon>
        <taxon>Acetobacterales</taxon>
        <taxon>Acetobacteraceae</taxon>
        <taxon>Acetobacter</taxon>
    </lineage>
</organism>